<keyword evidence="3" id="KW-1185">Reference proteome</keyword>
<dbReference type="Proteomes" id="UP001501371">
    <property type="component" value="Unassembled WGS sequence"/>
</dbReference>
<protein>
    <submittedName>
        <fullName evidence="2">Uncharacterized protein</fullName>
    </submittedName>
</protein>
<sequence>MARPIPESAPVITATGDRDVPSFWSGSVVILALRPGSRERAGGPARPGMRMPNVPRITRARHRTGRSTGSRSRRAAPATGSGGRDGAR</sequence>
<comment type="caution">
    <text evidence="2">The sequence shown here is derived from an EMBL/GenBank/DDBJ whole genome shotgun (WGS) entry which is preliminary data.</text>
</comment>
<proteinExistence type="predicted"/>
<accession>A0ABN1UUF4</accession>
<organism evidence="2 3">
    <name type="scientific">Streptomyces hebeiensis</name>
    <dbReference type="NCBI Taxonomy" id="229486"/>
    <lineage>
        <taxon>Bacteria</taxon>
        <taxon>Bacillati</taxon>
        <taxon>Actinomycetota</taxon>
        <taxon>Actinomycetes</taxon>
        <taxon>Kitasatosporales</taxon>
        <taxon>Streptomycetaceae</taxon>
        <taxon>Streptomyces</taxon>
    </lineage>
</organism>
<dbReference type="EMBL" id="BAAAKV010000020">
    <property type="protein sequence ID" value="GAA1167811.1"/>
    <property type="molecule type" value="Genomic_DNA"/>
</dbReference>
<reference evidence="2 3" key="1">
    <citation type="journal article" date="2019" name="Int. J. Syst. Evol. Microbiol.">
        <title>The Global Catalogue of Microorganisms (GCM) 10K type strain sequencing project: providing services to taxonomists for standard genome sequencing and annotation.</title>
        <authorList>
            <consortium name="The Broad Institute Genomics Platform"/>
            <consortium name="The Broad Institute Genome Sequencing Center for Infectious Disease"/>
            <person name="Wu L."/>
            <person name="Ma J."/>
        </authorList>
    </citation>
    <scope>NUCLEOTIDE SEQUENCE [LARGE SCALE GENOMIC DNA]</scope>
    <source>
        <strain evidence="2 3">JCM 12696</strain>
    </source>
</reference>
<name>A0ABN1UUF4_9ACTN</name>
<evidence type="ECO:0000313" key="2">
    <source>
        <dbReference type="EMBL" id="GAA1167811.1"/>
    </source>
</evidence>
<feature type="compositionally biased region" description="Low complexity" evidence="1">
    <location>
        <begin position="66"/>
        <end position="79"/>
    </location>
</feature>
<gene>
    <name evidence="2" type="ORF">GCM10009654_26190</name>
</gene>
<evidence type="ECO:0000313" key="3">
    <source>
        <dbReference type="Proteomes" id="UP001501371"/>
    </source>
</evidence>
<evidence type="ECO:0000256" key="1">
    <source>
        <dbReference type="SAM" id="MobiDB-lite"/>
    </source>
</evidence>
<feature type="region of interest" description="Disordered" evidence="1">
    <location>
        <begin position="38"/>
        <end position="88"/>
    </location>
</feature>